<dbReference type="HOGENOM" id="CLU_2252864_0_0_1"/>
<dbReference type="EMBL" id="CH480820">
    <property type="protein sequence ID" value="EDW54589.1"/>
    <property type="molecule type" value="Genomic_DNA"/>
</dbReference>
<name>B4I232_DROSE</name>
<dbReference type="AlphaFoldDB" id="B4I232"/>
<sequence length="120" mass="12878">MAWHLETFGFHLKSATCQLSRVAALALPLDGRLKRSSATRTNRIDGSLSRSQMKSGGKQLEGSTRGGGGCAKDIPFQNPKSGQTNPGDKKPVLANGELNAELFDTKVNYKSIEKARGSET</sequence>
<keyword evidence="3" id="KW-1185">Reference proteome</keyword>
<proteinExistence type="predicted"/>
<organism evidence="3">
    <name type="scientific">Drosophila sechellia</name>
    <name type="common">Fruit fly</name>
    <dbReference type="NCBI Taxonomy" id="7238"/>
    <lineage>
        <taxon>Eukaryota</taxon>
        <taxon>Metazoa</taxon>
        <taxon>Ecdysozoa</taxon>
        <taxon>Arthropoda</taxon>
        <taxon>Hexapoda</taxon>
        <taxon>Insecta</taxon>
        <taxon>Pterygota</taxon>
        <taxon>Neoptera</taxon>
        <taxon>Endopterygota</taxon>
        <taxon>Diptera</taxon>
        <taxon>Brachycera</taxon>
        <taxon>Muscomorpha</taxon>
        <taxon>Ephydroidea</taxon>
        <taxon>Drosophilidae</taxon>
        <taxon>Drosophila</taxon>
        <taxon>Sophophora</taxon>
    </lineage>
</organism>
<evidence type="ECO:0000313" key="2">
    <source>
        <dbReference type="EMBL" id="EDW54589.1"/>
    </source>
</evidence>
<reference evidence="2 3" key="1">
    <citation type="journal article" date="2007" name="Nature">
        <title>Evolution of genes and genomes on the Drosophila phylogeny.</title>
        <authorList>
            <consortium name="Drosophila 12 Genomes Consortium"/>
            <person name="Clark A.G."/>
            <person name="Eisen M.B."/>
            <person name="Smith D.R."/>
            <person name="Bergman C.M."/>
            <person name="Oliver B."/>
            <person name="Markow T.A."/>
            <person name="Kaufman T.C."/>
            <person name="Kellis M."/>
            <person name="Gelbart W."/>
            <person name="Iyer V.N."/>
            <person name="Pollard D.A."/>
            <person name="Sackton T.B."/>
            <person name="Larracuente A.M."/>
            <person name="Singh N.D."/>
            <person name="Abad J.P."/>
            <person name="Abt D.N."/>
            <person name="Adryan B."/>
            <person name="Aguade M."/>
            <person name="Akashi H."/>
            <person name="Anderson W.W."/>
            <person name="Aquadro C.F."/>
            <person name="Ardell D.H."/>
            <person name="Arguello R."/>
            <person name="Artieri C.G."/>
            <person name="Barbash D.A."/>
            <person name="Barker D."/>
            <person name="Barsanti P."/>
            <person name="Batterham P."/>
            <person name="Batzoglou S."/>
            <person name="Begun D."/>
            <person name="Bhutkar A."/>
            <person name="Blanco E."/>
            <person name="Bosak S.A."/>
            <person name="Bradley R.K."/>
            <person name="Brand A.D."/>
            <person name="Brent M.R."/>
            <person name="Brooks A.N."/>
            <person name="Brown R.H."/>
            <person name="Butlin R.K."/>
            <person name="Caggese C."/>
            <person name="Calvi B.R."/>
            <person name="Bernardo de Carvalho A."/>
            <person name="Caspi A."/>
            <person name="Castrezana S."/>
            <person name="Celniker S.E."/>
            <person name="Chang J.L."/>
            <person name="Chapple C."/>
            <person name="Chatterji S."/>
            <person name="Chinwalla A."/>
            <person name="Civetta A."/>
            <person name="Clifton S.W."/>
            <person name="Comeron J.M."/>
            <person name="Costello J.C."/>
            <person name="Coyne J.A."/>
            <person name="Daub J."/>
            <person name="David R.G."/>
            <person name="Delcher A.L."/>
            <person name="Delehaunty K."/>
            <person name="Do C.B."/>
            <person name="Ebling H."/>
            <person name="Edwards K."/>
            <person name="Eickbush T."/>
            <person name="Evans J.D."/>
            <person name="Filipski A."/>
            <person name="Findeiss S."/>
            <person name="Freyhult E."/>
            <person name="Fulton L."/>
            <person name="Fulton R."/>
            <person name="Garcia A.C."/>
            <person name="Gardiner A."/>
            <person name="Garfield D.A."/>
            <person name="Garvin B.E."/>
            <person name="Gibson G."/>
            <person name="Gilbert D."/>
            <person name="Gnerre S."/>
            <person name="Godfrey J."/>
            <person name="Good R."/>
            <person name="Gotea V."/>
            <person name="Gravely B."/>
            <person name="Greenberg A.J."/>
            <person name="Griffiths-Jones S."/>
            <person name="Gross S."/>
            <person name="Guigo R."/>
            <person name="Gustafson E.A."/>
            <person name="Haerty W."/>
            <person name="Hahn M.W."/>
            <person name="Halligan D.L."/>
            <person name="Halpern A.L."/>
            <person name="Halter G.M."/>
            <person name="Han M.V."/>
            <person name="Heger A."/>
            <person name="Hillier L."/>
            <person name="Hinrichs A.S."/>
            <person name="Holmes I."/>
            <person name="Hoskins R.A."/>
            <person name="Hubisz M.J."/>
            <person name="Hultmark D."/>
            <person name="Huntley M.A."/>
            <person name="Jaffe D.B."/>
            <person name="Jagadeeshan S."/>
            <person name="Jeck W.R."/>
            <person name="Johnson J."/>
            <person name="Jones C.D."/>
            <person name="Jordan W.C."/>
            <person name="Karpen G.H."/>
            <person name="Kataoka E."/>
            <person name="Keightley P.D."/>
            <person name="Kheradpour P."/>
            <person name="Kirkness E.F."/>
            <person name="Koerich L.B."/>
            <person name="Kristiansen K."/>
            <person name="Kudrna D."/>
            <person name="Kulathinal R.J."/>
            <person name="Kumar S."/>
            <person name="Kwok R."/>
            <person name="Lander E."/>
            <person name="Langley C.H."/>
            <person name="Lapoint R."/>
            <person name="Lazzaro B.P."/>
            <person name="Lee S.J."/>
            <person name="Levesque L."/>
            <person name="Li R."/>
            <person name="Lin C.F."/>
            <person name="Lin M.F."/>
            <person name="Lindblad-Toh K."/>
            <person name="Llopart A."/>
            <person name="Long M."/>
            <person name="Low L."/>
            <person name="Lozovsky E."/>
            <person name="Lu J."/>
            <person name="Luo M."/>
            <person name="Machado C.A."/>
            <person name="Makalowski W."/>
            <person name="Marzo M."/>
            <person name="Matsuda M."/>
            <person name="Matzkin L."/>
            <person name="McAllister B."/>
            <person name="McBride C.S."/>
            <person name="McKernan B."/>
            <person name="McKernan K."/>
            <person name="Mendez-Lago M."/>
            <person name="Minx P."/>
            <person name="Mollenhauer M.U."/>
            <person name="Montooth K."/>
            <person name="Mount S.M."/>
            <person name="Mu X."/>
            <person name="Myers E."/>
            <person name="Negre B."/>
            <person name="Newfeld S."/>
            <person name="Nielsen R."/>
            <person name="Noor M.A."/>
            <person name="O'Grady P."/>
            <person name="Pachter L."/>
            <person name="Papaceit M."/>
            <person name="Parisi M.J."/>
            <person name="Parisi M."/>
            <person name="Parts L."/>
            <person name="Pedersen J.S."/>
            <person name="Pesole G."/>
            <person name="Phillippy A.M."/>
            <person name="Ponting C.P."/>
            <person name="Pop M."/>
            <person name="Porcelli D."/>
            <person name="Powell J.R."/>
            <person name="Prohaska S."/>
            <person name="Pruitt K."/>
            <person name="Puig M."/>
            <person name="Quesneville H."/>
            <person name="Ram K.R."/>
            <person name="Rand D."/>
            <person name="Rasmussen M.D."/>
            <person name="Reed L.K."/>
            <person name="Reenan R."/>
            <person name="Reily A."/>
            <person name="Remington K.A."/>
            <person name="Rieger T.T."/>
            <person name="Ritchie M.G."/>
            <person name="Robin C."/>
            <person name="Rogers Y.H."/>
            <person name="Rohde C."/>
            <person name="Rozas J."/>
            <person name="Rubenfield M.J."/>
            <person name="Ruiz A."/>
            <person name="Russo S."/>
            <person name="Salzberg S.L."/>
            <person name="Sanchez-Gracia A."/>
            <person name="Saranga D.J."/>
            <person name="Sato H."/>
            <person name="Schaeffer S.W."/>
            <person name="Schatz M.C."/>
            <person name="Schlenke T."/>
            <person name="Schwartz R."/>
            <person name="Segarra C."/>
            <person name="Singh R.S."/>
            <person name="Sirot L."/>
            <person name="Sirota M."/>
            <person name="Sisneros N.B."/>
            <person name="Smith C.D."/>
            <person name="Smith T.F."/>
            <person name="Spieth J."/>
            <person name="Stage D.E."/>
            <person name="Stark A."/>
            <person name="Stephan W."/>
            <person name="Strausberg R.L."/>
            <person name="Strempel S."/>
            <person name="Sturgill D."/>
            <person name="Sutton G."/>
            <person name="Sutton G.G."/>
            <person name="Tao W."/>
            <person name="Teichmann S."/>
            <person name="Tobari Y.N."/>
            <person name="Tomimura Y."/>
            <person name="Tsolas J.M."/>
            <person name="Valente V.L."/>
            <person name="Venter E."/>
            <person name="Venter J.C."/>
            <person name="Vicario S."/>
            <person name="Vieira F.G."/>
            <person name="Vilella A.J."/>
            <person name="Villasante A."/>
            <person name="Walenz B."/>
            <person name="Wang J."/>
            <person name="Wasserman M."/>
            <person name="Watts T."/>
            <person name="Wilson D."/>
            <person name="Wilson R.K."/>
            <person name="Wing R.A."/>
            <person name="Wolfner M.F."/>
            <person name="Wong A."/>
            <person name="Wong G.K."/>
            <person name="Wu C.I."/>
            <person name="Wu G."/>
            <person name="Yamamoto D."/>
            <person name="Yang H.P."/>
            <person name="Yang S.P."/>
            <person name="Yorke J.A."/>
            <person name="Yoshida K."/>
            <person name="Zdobnov E."/>
            <person name="Zhang P."/>
            <person name="Zhang Y."/>
            <person name="Zimin A.V."/>
            <person name="Baldwin J."/>
            <person name="Abdouelleil A."/>
            <person name="Abdulkadir J."/>
            <person name="Abebe A."/>
            <person name="Abera B."/>
            <person name="Abreu J."/>
            <person name="Acer S.C."/>
            <person name="Aftuck L."/>
            <person name="Alexander A."/>
            <person name="An P."/>
            <person name="Anderson E."/>
            <person name="Anderson S."/>
            <person name="Arachi H."/>
            <person name="Azer M."/>
            <person name="Bachantsang P."/>
            <person name="Barry A."/>
            <person name="Bayul T."/>
            <person name="Berlin A."/>
            <person name="Bessette D."/>
            <person name="Bloom T."/>
            <person name="Blye J."/>
            <person name="Boguslavskiy L."/>
            <person name="Bonnet C."/>
            <person name="Boukhgalter B."/>
            <person name="Bourzgui I."/>
            <person name="Brown A."/>
            <person name="Cahill P."/>
            <person name="Channer S."/>
            <person name="Cheshatsang Y."/>
            <person name="Chuda L."/>
            <person name="Citroen M."/>
            <person name="Collymore A."/>
            <person name="Cooke P."/>
            <person name="Costello M."/>
            <person name="D'Aco K."/>
            <person name="Daza R."/>
            <person name="De Haan G."/>
            <person name="DeGray S."/>
            <person name="DeMaso C."/>
            <person name="Dhargay N."/>
            <person name="Dooley K."/>
            <person name="Dooley E."/>
            <person name="Doricent M."/>
            <person name="Dorje P."/>
            <person name="Dorjee K."/>
            <person name="Dupes A."/>
            <person name="Elong R."/>
            <person name="Falk J."/>
            <person name="Farina A."/>
            <person name="Faro S."/>
            <person name="Ferguson D."/>
            <person name="Fisher S."/>
            <person name="Foley C.D."/>
            <person name="Franke A."/>
            <person name="Friedrich D."/>
            <person name="Gadbois L."/>
            <person name="Gearin G."/>
            <person name="Gearin C.R."/>
            <person name="Giannoukos G."/>
            <person name="Goode T."/>
            <person name="Graham J."/>
            <person name="Grandbois E."/>
            <person name="Grewal S."/>
            <person name="Gyaltsen K."/>
            <person name="Hafez N."/>
            <person name="Hagos B."/>
            <person name="Hall J."/>
            <person name="Henson C."/>
            <person name="Hollinger A."/>
            <person name="Honan T."/>
            <person name="Huard M.D."/>
            <person name="Hughes L."/>
            <person name="Hurhula B."/>
            <person name="Husby M.E."/>
            <person name="Kamat A."/>
            <person name="Kanga B."/>
            <person name="Kashin S."/>
            <person name="Khazanovich D."/>
            <person name="Kisner P."/>
            <person name="Lance K."/>
            <person name="Lara M."/>
            <person name="Lee W."/>
            <person name="Lennon N."/>
            <person name="Letendre F."/>
            <person name="LeVine R."/>
            <person name="Lipovsky A."/>
            <person name="Liu X."/>
            <person name="Liu J."/>
            <person name="Liu S."/>
            <person name="Lokyitsang T."/>
            <person name="Lokyitsang Y."/>
            <person name="Lubonja R."/>
            <person name="Lui A."/>
            <person name="MacDonald P."/>
            <person name="Magnisalis V."/>
            <person name="Maru K."/>
            <person name="Matthews C."/>
            <person name="McCusker W."/>
            <person name="McDonough S."/>
            <person name="Mehta T."/>
            <person name="Meldrim J."/>
            <person name="Meneus L."/>
            <person name="Mihai O."/>
            <person name="Mihalev A."/>
            <person name="Mihova T."/>
            <person name="Mittelman R."/>
            <person name="Mlenga V."/>
            <person name="Montmayeur A."/>
            <person name="Mulrain L."/>
            <person name="Navidi A."/>
            <person name="Naylor J."/>
            <person name="Negash T."/>
            <person name="Nguyen T."/>
            <person name="Nguyen N."/>
            <person name="Nicol R."/>
            <person name="Norbu C."/>
            <person name="Norbu N."/>
            <person name="Novod N."/>
            <person name="O'Neill B."/>
            <person name="Osman S."/>
            <person name="Markiewicz E."/>
            <person name="Oyono O.L."/>
            <person name="Patti C."/>
            <person name="Phunkhang P."/>
            <person name="Pierre F."/>
            <person name="Priest M."/>
            <person name="Raghuraman S."/>
            <person name="Rege F."/>
            <person name="Reyes R."/>
            <person name="Rise C."/>
            <person name="Rogov P."/>
            <person name="Ross K."/>
            <person name="Ryan E."/>
            <person name="Settipalli S."/>
            <person name="Shea T."/>
            <person name="Sherpa N."/>
            <person name="Shi L."/>
            <person name="Shih D."/>
            <person name="Sparrow T."/>
            <person name="Spaulding J."/>
            <person name="Stalker J."/>
            <person name="Stange-Thomann N."/>
            <person name="Stavropoulos S."/>
            <person name="Stone C."/>
            <person name="Strader C."/>
            <person name="Tesfaye S."/>
            <person name="Thomson T."/>
            <person name="Thoulutsang Y."/>
            <person name="Thoulutsang D."/>
            <person name="Topham K."/>
            <person name="Topping I."/>
            <person name="Tsamla T."/>
            <person name="Vassiliev H."/>
            <person name="Vo A."/>
            <person name="Wangchuk T."/>
            <person name="Wangdi T."/>
            <person name="Weiand M."/>
            <person name="Wilkinson J."/>
            <person name="Wilson A."/>
            <person name="Yadav S."/>
            <person name="Young G."/>
            <person name="Yu Q."/>
            <person name="Zembek L."/>
            <person name="Zhong D."/>
            <person name="Zimmer A."/>
            <person name="Zwirko Z."/>
            <person name="Jaffe D.B."/>
            <person name="Alvarez P."/>
            <person name="Brockman W."/>
            <person name="Butler J."/>
            <person name="Chin C."/>
            <person name="Gnerre S."/>
            <person name="Grabherr M."/>
            <person name="Kleber M."/>
            <person name="Mauceli E."/>
            <person name="MacCallum I."/>
        </authorList>
    </citation>
    <scope>NUCLEOTIDE SEQUENCE [LARGE SCALE GENOMIC DNA]</scope>
    <source>
        <strain evidence="3">Rob3c / Tucson 14021-0248.25</strain>
    </source>
</reference>
<dbReference type="OMA" id="DTKVNYK"/>
<protein>
    <submittedName>
        <fullName evidence="2">GM19444</fullName>
    </submittedName>
</protein>
<evidence type="ECO:0000256" key="1">
    <source>
        <dbReference type="SAM" id="MobiDB-lite"/>
    </source>
</evidence>
<accession>B4I232</accession>
<feature type="region of interest" description="Disordered" evidence="1">
    <location>
        <begin position="32"/>
        <end position="94"/>
    </location>
</feature>
<dbReference type="Proteomes" id="UP000001292">
    <property type="component" value="Unassembled WGS sequence"/>
</dbReference>
<evidence type="ECO:0000313" key="3">
    <source>
        <dbReference type="Proteomes" id="UP000001292"/>
    </source>
</evidence>
<gene>
    <name evidence="2" type="primary">Dsec\GM19444</name>
    <name evidence="2" type="ORF">Dsec_GM19444</name>
</gene>